<protein>
    <submittedName>
        <fullName evidence="2">Uncharacterized protein</fullName>
    </submittedName>
</protein>
<feature type="signal peptide" evidence="1">
    <location>
        <begin position="1"/>
        <end position="20"/>
    </location>
</feature>
<evidence type="ECO:0000313" key="2">
    <source>
        <dbReference type="EMBL" id="WWO44548.1"/>
    </source>
</evidence>
<feature type="chain" id="PRO_5045585313" evidence="1">
    <location>
        <begin position="21"/>
        <end position="109"/>
    </location>
</feature>
<sequence>MILKSIFFAAMLALPIAAIAAPCNKAAAQDVRKMMAEFAKWELGSDTGKIKVTWNHKTDSQSTNGILRLMSAFADADACLMGYPRKIHFYRMGKQEGIASPDHGVKLTN</sequence>
<name>A0ABZ2GKH8_9BURK</name>
<reference evidence="2 3" key="1">
    <citation type="submission" date="2024-01" db="EMBL/GenBank/DDBJ databases">
        <title>Draft genome sequences of nine bacterial species from freshwater ponds near Washington, DC.</title>
        <authorList>
            <person name="Pavloudi C."/>
            <person name="Oliver L."/>
            <person name="Slattery K."/>
            <person name="Lissner G."/>
            <person name="Saw J.H."/>
        </authorList>
    </citation>
    <scope>NUCLEOTIDE SEQUENCE [LARGE SCALE GENOMIC DNA]</scope>
    <source>
        <strain evidence="3">TB1-E2</strain>
    </source>
</reference>
<dbReference type="RefSeq" id="WP_338678958.1">
    <property type="nucleotide sequence ID" value="NZ_CP142523.1"/>
</dbReference>
<evidence type="ECO:0000256" key="1">
    <source>
        <dbReference type="SAM" id="SignalP"/>
    </source>
</evidence>
<keyword evidence="1" id="KW-0732">Signal</keyword>
<dbReference type="Proteomes" id="UP001373909">
    <property type="component" value="Chromosome"/>
</dbReference>
<evidence type="ECO:0000313" key="3">
    <source>
        <dbReference type="Proteomes" id="UP001373909"/>
    </source>
</evidence>
<dbReference type="EMBL" id="CP142523">
    <property type="protein sequence ID" value="WWO44548.1"/>
    <property type="molecule type" value="Genomic_DNA"/>
</dbReference>
<proteinExistence type="predicted"/>
<organism evidence="2 3">
    <name type="scientific">Janthinobacterium aestuarii</name>
    <dbReference type="NCBI Taxonomy" id="2985511"/>
    <lineage>
        <taxon>Bacteria</taxon>
        <taxon>Pseudomonadati</taxon>
        <taxon>Pseudomonadota</taxon>
        <taxon>Betaproteobacteria</taxon>
        <taxon>Burkholderiales</taxon>
        <taxon>Oxalobacteraceae</taxon>
        <taxon>Janthinobacterium</taxon>
    </lineage>
</organism>
<accession>A0ABZ2GKH8</accession>
<keyword evidence="3" id="KW-1185">Reference proteome</keyword>
<gene>
    <name evidence="2" type="ORF">OPV09_17665</name>
</gene>